<evidence type="ECO:0000313" key="2">
    <source>
        <dbReference type="EMBL" id="KAJ1117463.1"/>
    </source>
</evidence>
<protein>
    <submittedName>
        <fullName evidence="2">Uncharacterized protein</fullName>
    </submittedName>
</protein>
<proteinExistence type="predicted"/>
<dbReference type="Proteomes" id="UP001066276">
    <property type="component" value="Chromosome 8"/>
</dbReference>
<keyword evidence="3" id="KW-1185">Reference proteome</keyword>
<dbReference type="EMBL" id="JANPWB010000012">
    <property type="protein sequence ID" value="KAJ1117463.1"/>
    <property type="molecule type" value="Genomic_DNA"/>
</dbReference>
<feature type="region of interest" description="Disordered" evidence="1">
    <location>
        <begin position="17"/>
        <end position="52"/>
    </location>
</feature>
<reference evidence="2" key="1">
    <citation type="journal article" date="2022" name="bioRxiv">
        <title>Sequencing and chromosome-scale assembly of the giantPleurodeles waltlgenome.</title>
        <authorList>
            <person name="Brown T."/>
            <person name="Elewa A."/>
            <person name="Iarovenko S."/>
            <person name="Subramanian E."/>
            <person name="Araus A.J."/>
            <person name="Petzold A."/>
            <person name="Susuki M."/>
            <person name="Suzuki K.-i.T."/>
            <person name="Hayashi T."/>
            <person name="Toyoda A."/>
            <person name="Oliveira C."/>
            <person name="Osipova E."/>
            <person name="Leigh N.D."/>
            <person name="Simon A."/>
            <person name="Yun M.H."/>
        </authorList>
    </citation>
    <scope>NUCLEOTIDE SEQUENCE</scope>
    <source>
        <strain evidence="2">20211129_DDA</strain>
        <tissue evidence="2">Liver</tissue>
    </source>
</reference>
<evidence type="ECO:0000256" key="1">
    <source>
        <dbReference type="SAM" id="MobiDB-lite"/>
    </source>
</evidence>
<accession>A0AAV7NVW3</accession>
<dbReference type="AlphaFoldDB" id="A0AAV7NVW3"/>
<gene>
    <name evidence="2" type="ORF">NDU88_005663</name>
</gene>
<organism evidence="2 3">
    <name type="scientific">Pleurodeles waltl</name>
    <name type="common">Iberian ribbed newt</name>
    <dbReference type="NCBI Taxonomy" id="8319"/>
    <lineage>
        <taxon>Eukaryota</taxon>
        <taxon>Metazoa</taxon>
        <taxon>Chordata</taxon>
        <taxon>Craniata</taxon>
        <taxon>Vertebrata</taxon>
        <taxon>Euteleostomi</taxon>
        <taxon>Amphibia</taxon>
        <taxon>Batrachia</taxon>
        <taxon>Caudata</taxon>
        <taxon>Salamandroidea</taxon>
        <taxon>Salamandridae</taxon>
        <taxon>Pleurodelinae</taxon>
        <taxon>Pleurodeles</taxon>
    </lineage>
</organism>
<name>A0AAV7NVW3_PLEWA</name>
<evidence type="ECO:0000313" key="3">
    <source>
        <dbReference type="Proteomes" id="UP001066276"/>
    </source>
</evidence>
<comment type="caution">
    <text evidence="2">The sequence shown here is derived from an EMBL/GenBank/DDBJ whole genome shotgun (WGS) entry which is preliminary data.</text>
</comment>
<feature type="compositionally biased region" description="Polar residues" evidence="1">
    <location>
        <begin position="43"/>
        <end position="52"/>
    </location>
</feature>
<sequence length="153" mass="16514">MVVKSCCKEHSYNVTKVKGGPSGRGERVPKTYQSKGLPGISTYGPSPSRSNGAMSKRWGFKGTVGANWHIVNSLMRRSQSRSFTAAAKQRGSGWGLAESRAIHGMTQRILPHLRQPGDVVPSCRGSSVCMVAWATKVDVRSHCETAESHAPCT</sequence>